<dbReference type="RefSeq" id="WP_227261067.1">
    <property type="nucleotide sequence ID" value="NZ_BAAADU010000002.1"/>
</dbReference>
<dbReference type="EMBL" id="BAAADU010000002">
    <property type="protein sequence ID" value="GAA0650993.1"/>
    <property type="molecule type" value="Genomic_DNA"/>
</dbReference>
<accession>A0AAV3T1G3</accession>
<keyword evidence="4" id="KW-1185">Reference proteome</keyword>
<comment type="caution">
    <text evidence="3">The sequence shown here is derived from an EMBL/GenBank/DDBJ whole genome shotgun (WGS) entry which is preliminary data.</text>
</comment>
<reference evidence="3 4" key="1">
    <citation type="journal article" date="2019" name="Int. J. Syst. Evol. Microbiol.">
        <title>The Global Catalogue of Microorganisms (GCM) 10K type strain sequencing project: providing services to taxonomists for standard genome sequencing and annotation.</title>
        <authorList>
            <consortium name="The Broad Institute Genomics Platform"/>
            <consortium name="The Broad Institute Genome Sequencing Center for Infectious Disease"/>
            <person name="Wu L."/>
            <person name="Ma J."/>
        </authorList>
    </citation>
    <scope>NUCLEOTIDE SEQUENCE [LARGE SCALE GENOMIC DNA]</scope>
    <source>
        <strain evidence="3 4">JCM 16327</strain>
    </source>
</reference>
<evidence type="ECO:0000313" key="4">
    <source>
        <dbReference type="Proteomes" id="UP001500194"/>
    </source>
</evidence>
<protein>
    <recommendedName>
        <fullName evidence="2">DUF7847 domain-containing protein</fullName>
    </recommendedName>
</protein>
<dbReference type="InterPro" id="IPR057169">
    <property type="entry name" value="DUF7847"/>
</dbReference>
<feature type="transmembrane region" description="Helical" evidence="1">
    <location>
        <begin position="49"/>
        <end position="71"/>
    </location>
</feature>
<feature type="transmembrane region" description="Helical" evidence="1">
    <location>
        <begin position="125"/>
        <end position="150"/>
    </location>
</feature>
<feature type="transmembrane region" description="Helical" evidence="1">
    <location>
        <begin position="171"/>
        <end position="194"/>
    </location>
</feature>
<dbReference type="Proteomes" id="UP001500194">
    <property type="component" value="Unassembled WGS sequence"/>
</dbReference>
<sequence>MSLGTAFGRAASFVKRRPDAFAVVVALLAAVQALNAPRFVLRGQAANLVGSALSMFVAPFLTIPALSLVYADAERDDRVPLSAAFETYGERVLHLLGANLTILGLVVAATFALVVLAFIPVLNVVAVITFVFGVLVAVFVLQFVSAAVVVDDVGGPNALRESKEFVSENTGGAVAFAVARLAVTLPPAVAFLFLTDAVPRDAAFSLTPGALVAAALTVLASAFMHVVYLHYYRDVKRRPY</sequence>
<keyword evidence="1" id="KW-0472">Membrane</keyword>
<gene>
    <name evidence="3" type="ORF">GCM10009019_12380</name>
</gene>
<dbReference type="AlphaFoldDB" id="A0AAV3T1G3"/>
<evidence type="ECO:0000259" key="2">
    <source>
        <dbReference type="Pfam" id="PF25231"/>
    </source>
</evidence>
<proteinExistence type="predicted"/>
<name>A0AAV3T1G3_9EURY</name>
<dbReference type="GeneID" id="68574093"/>
<feature type="domain" description="DUF7847" evidence="2">
    <location>
        <begin position="1"/>
        <end position="233"/>
    </location>
</feature>
<dbReference type="Pfam" id="PF25231">
    <property type="entry name" value="DUF7847"/>
    <property type="match status" value="1"/>
</dbReference>
<evidence type="ECO:0000256" key="1">
    <source>
        <dbReference type="SAM" id="Phobius"/>
    </source>
</evidence>
<feature type="transmembrane region" description="Helical" evidence="1">
    <location>
        <begin position="206"/>
        <end position="231"/>
    </location>
</feature>
<keyword evidence="1" id="KW-0812">Transmembrane</keyword>
<organism evidence="3 4">
    <name type="scientific">Salarchaeum japonicum</name>
    <dbReference type="NCBI Taxonomy" id="555573"/>
    <lineage>
        <taxon>Archaea</taxon>
        <taxon>Methanobacteriati</taxon>
        <taxon>Methanobacteriota</taxon>
        <taxon>Stenosarchaea group</taxon>
        <taxon>Halobacteria</taxon>
        <taxon>Halobacteriales</taxon>
        <taxon>Halobacteriaceae</taxon>
    </lineage>
</organism>
<feature type="transmembrane region" description="Helical" evidence="1">
    <location>
        <begin position="92"/>
        <end position="119"/>
    </location>
</feature>
<evidence type="ECO:0000313" key="3">
    <source>
        <dbReference type="EMBL" id="GAA0650993.1"/>
    </source>
</evidence>
<keyword evidence="1" id="KW-1133">Transmembrane helix</keyword>